<dbReference type="AlphaFoldDB" id="A0A517L2E3"/>
<proteinExistence type="inferred from homology"/>
<name>A0A517L2E3_9PEZI</name>
<dbReference type="OrthoDB" id="270763at2759"/>
<dbReference type="STRING" id="50376.A0A517L2E3"/>
<organism evidence="8 9">
    <name type="scientific">Venturia effusa</name>
    <dbReference type="NCBI Taxonomy" id="50376"/>
    <lineage>
        <taxon>Eukaryota</taxon>
        <taxon>Fungi</taxon>
        <taxon>Dikarya</taxon>
        <taxon>Ascomycota</taxon>
        <taxon>Pezizomycotina</taxon>
        <taxon>Dothideomycetes</taxon>
        <taxon>Pleosporomycetidae</taxon>
        <taxon>Venturiales</taxon>
        <taxon>Venturiaceae</taxon>
        <taxon>Venturia</taxon>
    </lineage>
</organism>
<dbReference type="Gene3D" id="6.10.330.20">
    <property type="match status" value="1"/>
</dbReference>
<evidence type="ECO:0000256" key="3">
    <source>
        <dbReference type="ARBA" id="ARBA00022980"/>
    </source>
</evidence>
<evidence type="ECO:0000256" key="4">
    <source>
        <dbReference type="ARBA" id="ARBA00023128"/>
    </source>
</evidence>
<dbReference type="PANTHER" id="PTHR21183:SF18">
    <property type="entry name" value="LARGE RIBOSOMAL SUBUNIT PROTEIN UL29M"/>
    <property type="match status" value="1"/>
</dbReference>
<dbReference type="InterPro" id="IPR010729">
    <property type="entry name" value="Ribosomal_uL29_mit"/>
</dbReference>
<comment type="subcellular location">
    <subcellularLocation>
        <location evidence="1">Mitochondrion</location>
    </subcellularLocation>
</comment>
<dbReference type="InterPro" id="IPR038340">
    <property type="entry name" value="MRP-L47_sf"/>
</dbReference>
<evidence type="ECO:0000256" key="7">
    <source>
        <dbReference type="ARBA" id="ARBA00035399"/>
    </source>
</evidence>
<evidence type="ECO:0000256" key="2">
    <source>
        <dbReference type="ARBA" id="ARBA00009254"/>
    </source>
</evidence>
<dbReference type="EMBL" id="CP042187">
    <property type="protein sequence ID" value="QDS69798.1"/>
    <property type="molecule type" value="Genomic_DNA"/>
</dbReference>
<dbReference type="Pfam" id="PF06984">
    <property type="entry name" value="MRP-L47"/>
    <property type="match status" value="1"/>
</dbReference>
<dbReference type="GO" id="GO:0003735">
    <property type="term" value="F:structural constituent of ribosome"/>
    <property type="evidence" value="ECO:0007669"/>
    <property type="project" value="InterPro"/>
</dbReference>
<sequence>MASNSVSRILRPSCPLAILTPPRHCLSFLPLSRSATPCPFSTSSSLHRDNNRRRGHSAIRAKGKPHRLQLISASKLPKPVLDREELRTPTPEHGLMGFFNKQGTLLAEPSEDAEHGRGWTVEELSLKRWEEMHYLWWECMKERNRLLTEEVERERLEPGYGQYEADDRMKAVQTTMRSIKEALLERSYAQVDAAELAKVDPDIEYDPEQKTYRYLRRIQVARDL</sequence>
<gene>
    <name evidence="8" type="ORF">FKW77_010423</name>
</gene>
<evidence type="ECO:0000256" key="5">
    <source>
        <dbReference type="ARBA" id="ARBA00023274"/>
    </source>
</evidence>
<keyword evidence="9" id="KW-1185">Reference proteome</keyword>
<reference evidence="8 9" key="1">
    <citation type="submission" date="2019-07" db="EMBL/GenBank/DDBJ databases">
        <title>Finished genome of Venturia effusa.</title>
        <authorList>
            <person name="Young C.A."/>
            <person name="Cox M.P."/>
            <person name="Ganley A.R.D."/>
            <person name="David W.J."/>
        </authorList>
    </citation>
    <scope>NUCLEOTIDE SEQUENCE [LARGE SCALE GENOMIC DNA]</scope>
    <source>
        <strain evidence="9">albino</strain>
    </source>
</reference>
<keyword evidence="4" id="KW-0496">Mitochondrion</keyword>
<accession>A0A517L2E3</accession>
<protein>
    <recommendedName>
        <fullName evidence="6">Large ribosomal subunit protein uL29m</fullName>
    </recommendedName>
    <alternativeName>
        <fullName evidence="7">54S ribosomal protein L4, mitochondrial</fullName>
    </alternativeName>
</protein>
<evidence type="ECO:0000256" key="1">
    <source>
        <dbReference type="ARBA" id="ARBA00004173"/>
    </source>
</evidence>
<dbReference type="GO" id="GO:0032543">
    <property type="term" value="P:mitochondrial translation"/>
    <property type="evidence" value="ECO:0007669"/>
    <property type="project" value="TreeGrafter"/>
</dbReference>
<evidence type="ECO:0000313" key="8">
    <source>
        <dbReference type="EMBL" id="QDS69798.1"/>
    </source>
</evidence>
<dbReference type="Proteomes" id="UP000316270">
    <property type="component" value="Chromosome 3"/>
</dbReference>
<keyword evidence="5" id="KW-0687">Ribonucleoprotein</keyword>
<dbReference type="PANTHER" id="PTHR21183">
    <property type="entry name" value="RIBOSOMAL PROTEIN L47, MITOCHONDRIAL-RELATED"/>
    <property type="match status" value="1"/>
</dbReference>
<dbReference type="GO" id="GO:0005762">
    <property type="term" value="C:mitochondrial large ribosomal subunit"/>
    <property type="evidence" value="ECO:0007669"/>
    <property type="project" value="TreeGrafter"/>
</dbReference>
<keyword evidence="3" id="KW-0689">Ribosomal protein</keyword>
<evidence type="ECO:0000313" key="9">
    <source>
        <dbReference type="Proteomes" id="UP000316270"/>
    </source>
</evidence>
<evidence type="ECO:0000256" key="6">
    <source>
        <dbReference type="ARBA" id="ARBA00035289"/>
    </source>
</evidence>
<comment type="similarity">
    <text evidence="2">Belongs to the universal ribosomal protein uL29 family.</text>
</comment>